<feature type="region of interest" description="Disordered" evidence="1">
    <location>
        <begin position="1"/>
        <end position="49"/>
    </location>
</feature>
<organism evidence="2 3">
    <name type="scientific">Rhizoclosmatium globosum</name>
    <dbReference type="NCBI Taxonomy" id="329046"/>
    <lineage>
        <taxon>Eukaryota</taxon>
        <taxon>Fungi</taxon>
        <taxon>Fungi incertae sedis</taxon>
        <taxon>Chytridiomycota</taxon>
        <taxon>Chytridiomycota incertae sedis</taxon>
        <taxon>Chytridiomycetes</taxon>
        <taxon>Chytridiales</taxon>
        <taxon>Chytriomycetaceae</taxon>
        <taxon>Rhizoclosmatium</taxon>
    </lineage>
</organism>
<dbReference type="Proteomes" id="UP000193642">
    <property type="component" value="Unassembled WGS sequence"/>
</dbReference>
<evidence type="ECO:0000313" key="3">
    <source>
        <dbReference type="Proteomes" id="UP000193642"/>
    </source>
</evidence>
<proteinExistence type="predicted"/>
<dbReference type="AlphaFoldDB" id="A0A1Y2CLS1"/>
<feature type="compositionally biased region" description="Acidic residues" evidence="1">
    <location>
        <begin position="27"/>
        <end position="36"/>
    </location>
</feature>
<gene>
    <name evidence="2" type="ORF">BCR33DRAFT_714960</name>
</gene>
<keyword evidence="3" id="KW-1185">Reference proteome</keyword>
<feature type="region of interest" description="Disordered" evidence="1">
    <location>
        <begin position="234"/>
        <end position="255"/>
    </location>
</feature>
<protein>
    <submittedName>
        <fullName evidence="2">Uncharacterized protein</fullName>
    </submittedName>
</protein>
<comment type="caution">
    <text evidence="2">The sequence shown here is derived from an EMBL/GenBank/DDBJ whole genome shotgun (WGS) entry which is preliminary data.</text>
</comment>
<accession>A0A1Y2CLS1</accession>
<name>A0A1Y2CLS1_9FUNG</name>
<reference evidence="2 3" key="1">
    <citation type="submission" date="2016-07" db="EMBL/GenBank/DDBJ databases">
        <title>Pervasive Adenine N6-methylation of Active Genes in Fungi.</title>
        <authorList>
            <consortium name="DOE Joint Genome Institute"/>
            <person name="Mondo S.J."/>
            <person name="Dannebaum R.O."/>
            <person name="Kuo R.C."/>
            <person name="Labutti K."/>
            <person name="Haridas S."/>
            <person name="Kuo A."/>
            <person name="Salamov A."/>
            <person name="Ahrendt S.R."/>
            <person name="Lipzen A."/>
            <person name="Sullivan W."/>
            <person name="Andreopoulos W.B."/>
            <person name="Clum A."/>
            <person name="Lindquist E."/>
            <person name="Daum C."/>
            <person name="Ramamoorthy G.K."/>
            <person name="Gryganskyi A."/>
            <person name="Culley D."/>
            <person name="Magnuson J.K."/>
            <person name="James T.Y."/>
            <person name="O'Malley M.A."/>
            <person name="Stajich J.E."/>
            <person name="Spatafora J.W."/>
            <person name="Visel A."/>
            <person name="Grigoriev I.V."/>
        </authorList>
    </citation>
    <scope>NUCLEOTIDE SEQUENCE [LARGE SCALE GENOMIC DNA]</scope>
    <source>
        <strain evidence="2 3">JEL800</strain>
    </source>
</reference>
<dbReference type="Gene3D" id="3.30.160.60">
    <property type="entry name" value="Classic Zinc Finger"/>
    <property type="match status" value="1"/>
</dbReference>
<evidence type="ECO:0000256" key="1">
    <source>
        <dbReference type="SAM" id="MobiDB-lite"/>
    </source>
</evidence>
<dbReference type="EMBL" id="MCGO01000013">
    <property type="protein sequence ID" value="ORY47916.1"/>
    <property type="molecule type" value="Genomic_DNA"/>
</dbReference>
<dbReference type="OrthoDB" id="8922241at2759"/>
<sequence>MNISDLIEVRVEGSTAKEGEAKKDEAEKEGEVEEEGESRLKGPDQQQSRVQLPSLTKAVSLQLNQQPLPPGQTIGGYQVVLVPWFVGVPQSGNQTQKHPVVQQNGAIVVPGSIRTGLNVQGLYGMTRPAHFPSPISLQPSPMGLQPVEGGTTSVRPTSADRIQFRVGNTRNSGDGRQWSVGSLGYIGEGQESQFRLGPSVIPQPPPQPQQQPTKIITRGEGSSLNVLADVMLKDGSSLSNPSTPDLEAGQSPPPPPNIYNHVLTVPPVRQGGDIGRGSRAKAHLEVDAPGRPHHCIYHGLSREEALDIHGVVIKEVCYARFRRRQEMLRHVRSVHGGAGDKVWVCPGGERGLCNRRFARADALRRHLESIRCREEKDGCSYGMSDEEIGRLVRAAKE</sequence>
<feature type="compositionally biased region" description="Basic and acidic residues" evidence="1">
    <location>
        <begin position="7"/>
        <end position="26"/>
    </location>
</feature>
<evidence type="ECO:0000313" key="2">
    <source>
        <dbReference type="EMBL" id="ORY47916.1"/>
    </source>
</evidence>